<evidence type="ECO:0000256" key="6">
    <source>
        <dbReference type="ARBA" id="ARBA00034617"/>
    </source>
</evidence>
<comment type="caution">
    <text evidence="12">The sequence shown here is derived from an EMBL/GenBank/DDBJ whole genome shotgun (WGS) entry which is preliminary data.</text>
</comment>
<evidence type="ECO:0000256" key="3">
    <source>
        <dbReference type="ARBA" id="ARBA00022806"/>
    </source>
</evidence>
<dbReference type="PROSITE" id="PS51217">
    <property type="entry name" value="UVRD_HELICASE_CTER"/>
    <property type="match status" value="1"/>
</dbReference>
<evidence type="ECO:0000259" key="11">
    <source>
        <dbReference type="PROSITE" id="PS51217"/>
    </source>
</evidence>
<dbReference type="PROSITE" id="PS51198">
    <property type="entry name" value="UVRD_HELICASE_ATP_BIND"/>
    <property type="match status" value="1"/>
</dbReference>
<reference evidence="12 13" key="1">
    <citation type="journal article" date="2014" name="Appl. Microbiol. Biotechnol.">
        <title>Transformable facultative thermophile Geobacillus stearothermophilus NUB3621 as a host strain for metabolic engineering.</title>
        <authorList>
            <person name="Blanchard K."/>
            <person name="Robic S."/>
            <person name="Matsumura I."/>
        </authorList>
    </citation>
    <scope>NUCLEOTIDE SEQUENCE [LARGE SCALE GENOMIC DNA]</scope>
    <source>
        <strain evidence="12 13">NUB3621</strain>
    </source>
</reference>
<evidence type="ECO:0000259" key="10">
    <source>
        <dbReference type="PROSITE" id="PS51198"/>
    </source>
</evidence>
<gene>
    <name evidence="12" type="ORF">H839_11014</name>
</gene>
<dbReference type="CDD" id="cd17932">
    <property type="entry name" value="DEXQc_UvrD"/>
    <property type="match status" value="1"/>
</dbReference>
<dbReference type="RefSeq" id="WP_043905164.1">
    <property type="nucleotide sequence ID" value="NZ_CM002692.1"/>
</dbReference>
<dbReference type="PANTHER" id="PTHR11070:SF67">
    <property type="entry name" value="DNA 3'-5' HELICASE"/>
    <property type="match status" value="1"/>
</dbReference>
<keyword evidence="2 9" id="KW-0378">Hydrolase</keyword>
<keyword evidence="13" id="KW-1185">Reference proteome</keyword>
<name>A0ABC9VBY0_9BACL</name>
<proteinExistence type="predicted"/>
<keyword evidence="3 9" id="KW-0347">Helicase</keyword>
<evidence type="ECO:0000256" key="4">
    <source>
        <dbReference type="ARBA" id="ARBA00022840"/>
    </source>
</evidence>
<evidence type="ECO:0000256" key="2">
    <source>
        <dbReference type="ARBA" id="ARBA00022801"/>
    </source>
</evidence>
<dbReference type="EMBL" id="AOTZ01000006">
    <property type="protein sequence ID" value="EZP75800.1"/>
    <property type="molecule type" value="Genomic_DNA"/>
</dbReference>
<protein>
    <recommendedName>
        <fullName evidence="7">DNA 3'-5' helicase</fullName>
        <ecNumber evidence="7">5.6.2.4</ecNumber>
    </recommendedName>
</protein>
<dbReference type="InterPro" id="IPR027417">
    <property type="entry name" value="P-loop_NTPase"/>
</dbReference>
<evidence type="ECO:0000256" key="5">
    <source>
        <dbReference type="ARBA" id="ARBA00023235"/>
    </source>
</evidence>
<dbReference type="EC" id="5.6.2.4" evidence="7"/>
<evidence type="ECO:0000256" key="1">
    <source>
        <dbReference type="ARBA" id="ARBA00022741"/>
    </source>
</evidence>
<comment type="catalytic activity">
    <reaction evidence="6">
        <text>Couples ATP hydrolysis with the unwinding of duplex DNA by translocating in the 3'-5' direction.</text>
        <dbReference type="EC" id="5.6.2.4"/>
    </reaction>
</comment>
<evidence type="ECO:0000256" key="8">
    <source>
        <dbReference type="ARBA" id="ARBA00048988"/>
    </source>
</evidence>
<keyword evidence="5" id="KW-0413">Isomerase</keyword>
<dbReference type="PANTHER" id="PTHR11070">
    <property type="entry name" value="UVRD / RECB / PCRA DNA HELICASE FAMILY MEMBER"/>
    <property type="match status" value="1"/>
</dbReference>
<dbReference type="InterPro" id="IPR014017">
    <property type="entry name" value="DNA_helicase_UvrD-like_C"/>
</dbReference>
<dbReference type="GO" id="GO:0043138">
    <property type="term" value="F:3'-5' DNA helicase activity"/>
    <property type="evidence" value="ECO:0007669"/>
    <property type="project" value="UniProtKB-EC"/>
</dbReference>
<dbReference type="InterPro" id="IPR014016">
    <property type="entry name" value="UvrD-like_ATP-bd"/>
</dbReference>
<evidence type="ECO:0000256" key="7">
    <source>
        <dbReference type="ARBA" id="ARBA00034808"/>
    </source>
</evidence>
<organism evidence="12 13">
    <name type="scientific">Parageobacillus genomosp. 1</name>
    <dbReference type="NCBI Taxonomy" id="1295642"/>
    <lineage>
        <taxon>Bacteria</taxon>
        <taxon>Bacillati</taxon>
        <taxon>Bacillota</taxon>
        <taxon>Bacilli</taxon>
        <taxon>Bacillales</taxon>
        <taxon>Anoxybacillaceae</taxon>
        <taxon>Parageobacillus</taxon>
    </lineage>
</organism>
<sequence>MLTDEQRRIVESKADKILVRAGAGTGKTEVLTQRIIHLLEENQQLSIRHFAIITFTNKATENLRSRLKKALYRQWSQETDSKQKERYRYELELLNLAQISTIHQFCRQILDEIGPFEVNGMKYAPGFRVSSSALYDAVDVVIEESIRNHQSKPLKLLEMIPIFKIKKLLVSIYKELKSKGVSFEEAIEKTNYSILVKEEAGTDPWKIKKELLELLQNLREEHIKRKLYELEPDDLLEYAYLALKTFPEVASRIRRMYRHIFVDEFQDTSLFQAEILKILCSGCENPPHLFVVGDAKQSIYQFRGADIQSYEYIEQWIEREGEVLTLSKNFRSLKPLVDYVNSTFLRIMTNDHLPNFRHELLQAHDQSNLEIQDVVFKIPLNGQPQAERVASFIAENVKRGENAGNFAVLFRTNKYMLEYEEALKNYHIPVRVFGAGNFFQKKEIIDLYKVIIYLLFPNSYVYQQEALYTDFINGDLQKLLNLKTDMQRPLLQYSVVQIIEEIYQKTQIRQLYRRKNYIQGLANLDYLKEITRELLNEEKIQLVEYVKWLEKKIETDREQKQAEIYSSENNEDAVTLITIHSAKGLEYPYVILVELDRNLDSPYLRPPVLYSPNSGIEFSIKNYTNNYYITSHQYDDAFKSYNNEYLAEEARILYVAMTRAEKRLYLLWNEELPKGNCYQKWL</sequence>
<keyword evidence="1 9" id="KW-0547">Nucleotide-binding</keyword>
<feature type="domain" description="UvrD-like helicase C-terminal" evidence="11">
    <location>
        <begin position="343"/>
        <end position="584"/>
    </location>
</feature>
<dbReference type="Proteomes" id="UP000023566">
    <property type="component" value="Chromosome"/>
</dbReference>
<dbReference type="Pfam" id="PF00580">
    <property type="entry name" value="UvrD-helicase"/>
    <property type="match status" value="1"/>
</dbReference>
<dbReference type="Gene3D" id="3.40.50.300">
    <property type="entry name" value="P-loop containing nucleotide triphosphate hydrolases"/>
    <property type="match status" value="3"/>
</dbReference>
<accession>A0ABC9VBY0</accession>
<comment type="catalytic activity">
    <reaction evidence="8">
        <text>ATP + H2O = ADP + phosphate + H(+)</text>
        <dbReference type="Rhea" id="RHEA:13065"/>
        <dbReference type="ChEBI" id="CHEBI:15377"/>
        <dbReference type="ChEBI" id="CHEBI:15378"/>
        <dbReference type="ChEBI" id="CHEBI:30616"/>
        <dbReference type="ChEBI" id="CHEBI:43474"/>
        <dbReference type="ChEBI" id="CHEBI:456216"/>
        <dbReference type="EC" id="5.6.2.4"/>
    </reaction>
</comment>
<dbReference type="GO" id="GO:0016787">
    <property type="term" value="F:hydrolase activity"/>
    <property type="evidence" value="ECO:0007669"/>
    <property type="project" value="UniProtKB-UniRule"/>
</dbReference>
<keyword evidence="4 9" id="KW-0067">ATP-binding</keyword>
<feature type="binding site" evidence="9">
    <location>
        <begin position="21"/>
        <end position="28"/>
    </location>
    <ligand>
        <name>ATP</name>
        <dbReference type="ChEBI" id="CHEBI:30616"/>
    </ligand>
</feature>
<dbReference type="GO" id="GO:0005524">
    <property type="term" value="F:ATP binding"/>
    <property type="evidence" value="ECO:0007669"/>
    <property type="project" value="UniProtKB-UniRule"/>
</dbReference>
<evidence type="ECO:0000313" key="13">
    <source>
        <dbReference type="Proteomes" id="UP000023566"/>
    </source>
</evidence>
<evidence type="ECO:0000313" key="12">
    <source>
        <dbReference type="EMBL" id="EZP75800.1"/>
    </source>
</evidence>
<evidence type="ECO:0000256" key="9">
    <source>
        <dbReference type="PROSITE-ProRule" id="PRU00560"/>
    </source>
</evidence>
<dbReference type="SUPFAM" id="SSF52540">
    <property type="entry name" value="P-loop containing nucleoside triphosphate hydrolases"/>
    <property type="match status" value="1"/>
</dbReference>
<dbReference type="AlphaFoldDB" id="A0ABC9VBY0"/>
<feature type="domain" description="UvrD-like helicase ATP-binding" evidence="10">
    <location>
        <begin position="1"/>
        <end position="333"/>
    </location>
</feature>
<dbReference type="Pfam" id="PF13361">
    <property type="entry name" value="UvrD_C"/>
    <property type="match status" value="2"/>
</dbReference>
<dbReference type="InterPro" id="IPR000212">
    <property type="entry name" value="DNA_helicase_UvrD/REP"/>
</dbReference>